<dbReference type="EMBL" id="JACHGW010000002">
    <property type="protein sequence ID" value="MBB6050558.1"/>
    <property type="molecule type" value="Genomic_DNA"/>
</dbReference>
<keyword evidence="2" id="KW-0479">Metal-binding</keyword>
<evidence type="ECO:0000313" key="9">
    <source>
        <dbReference type="Proteomes" id="UP000520814"/>
    </source>
</evidence>
<dbReference type="GO" id="GO:0046872">
    <property type="term" value="F:metal ion binding"/>
    <property type="evidence" value="ECO:0007669"/>
    <property type="project" value="UniProtKB-KW"/>
</dbReference>
<keyword evidence="1" id="KW-0540">Nuclease</keyword>
<dbReference type="Pfam" id="PF02265">
    <property type="entry name" value="S1-P1_nuclease"/>
    <property type="match status" value="1"/>
</dbReference>
<accession>A0A7W9SQW4</accession>
<gene>
    <name evidence="8" type="ORF">HNQ39_002349</name>
</gene>
<dbReference type="Gene3D" id="1.10.575.10">
    <property type="entry name" value="P1 Nuclease"/>
    <property type="match status" value="1"/>
</dbReference>
<dbReference type="Proteomes" id="UP000520814">
    <property type="component" value="Unassembled WGS sequence"/>
</dbReference>
<keyword evidence="3" id="KW-0255">Endonuclease</keyword>
<dbReference type="SUPFAM" id="SSF48537">
    <property type="entry name" value="Phospholipase C/P1 nuclease"/>
    <property type="match status" value="1"/>
</dbReference>
<dbReference type="PANTHER" id="PTHR33146">
    <property type="entry name" value="ENDONUCLEASE 4"/>
    <property type="match status" value="1"/>
</dbReference>
<reference evidence="8 9" key="1">
    <citation type="submission" date="2020-08" db="EMBL/GenBank/DDBJ databases">
        <title>Genomic Encyclopedia of Type Strains, Phase IV (KMG-IV): sequencing the most valuable type-strain genomes for metagenomic binning, comparative biology and taxonomic classification.</title>
        <authorList>
            <person name="Goeker M."/>
        </authorList>
    </citation>
    <scope>NUCLEOTIDE SEQUENCE [LARGE SCALE GENOMIC DNA]</scope>
    <source>
        <strain evidence="8 9">DSM 23562</strain>
    </source>
</reference>
<dbReference type="GO" id="GO:0004519">
    <property type="term" value="F:endonuclease activity"/>
    <property type="evidence" value="ECO:0007669"/>
    <property type="project" value="UniProtKB-KW"/>
</dbReference>
<proteinExistence type="predicted"/>
<dbReference type="PANTHER" id="PTHR33146:SF10">
    <property type="entry name" value="STRAND-SPECIFIC NUCLEASE, PUTATIVE-RELATED"/>
    <property type="match status" value="1"/>
</dbReference>
<evidence type="ECO:0000256" key="2">
    <source>
        <dbReference type="ARBA" id="ARBA00022723"/>
    </source>
</evidence>
<keyword evidence="9" id="KW-1185">Reference proteome</keyword>
<feature type="chain" id="PRO_5030743874" description="S1/P1 nuclease" evidence="7">
    <location>
        <begin position="20"/>
        <end position="305"/>
    </location>
</feature>
<dbReference type="GO" id="GO:0006308">
    <property type="term" value="P:DNA catabolic process"/>
    <property type="evidence" value="ECO:0007669"/>
    <property type="project" value="InterPro"/>
</dbReference>
<dbReference type="AlphaFoldDB" id="A0A7W9SQW4"/>
<organism evidence="8 9">
    <name type="scientific">Armatimonas rosea</name>
    <dbReference type="NCBI Taxonomy" id="685828"/>
    <lineage>
        <taxon>Bacteria</taxon>
        <taxon>Bacillati</taxon>
        <taxon>Armatimonadota</taxon>
        <taxon>Armatimonadia</taxon>
        <taxon>Armatimonadales</taxon>
        <taxon>Armatimonadaceae</taxon>
        <taxon>Armatimonas</taxon>
    </lineage>
</organism>
<evidence type="ECO:0000313" key="8">
    <source>
        <dbReference type="EMBL" id="MBB6050558.1"/>
    </source>
</evidence>
<evidence type="ECO:0000256" key="7">
    <source>
        <dbReference type="SAM" id="SignalP"/>
    </source>
</evidence>
<dbReference type="GO" id="GO:0016788">
    <property type="term" value="F:hydrolase activity, acting on ester bonds"/>
    <property type="evidence" value="ECO:0007669"/>
    <property type="project" value="InterPro"/>
</dbReference>
<evidence type="ECO:0000256" key="6">
    <source>
        <dbReference type="ARBA" id="ARBA00023180"/>
    </source>
</evidence>
<name>A0A7W9SQW4_ARMRO</name>
<keyword evidence="6" id="KW-0325">Glycoprotein</keyword>
<evidence type="ECO:0000256" key="5">
    <source>
        <dbReference type="ARBA" id="ARBA00023157"/>
    </source>
</evidence>
<evidence type="ECO:0008006" key="10">
    <source>
        <dbReference type="Google" id="ProtNLM"/>
    </source>
</evidence>
<evidence type="ECO:0000256" key="1">
    <source>
        <dbReference type="ARBA" id="ARBA00022722"/>
    </source>
</evidence>
<evidence type="ECO:0000256" key="3">
    <source>
        <dbReference type="ARBA" id="ARBA00022759"/>
    </source>
</evidence>
<dbReference type="InterPro" id="IPR008947">
    <property type="entry name" value="PLipase_C/P1_nuclease_dom_sf"/>
</dbReference>
<dbReference type="InterPro" id="IPR003154">
    <property type="entry name" value="S1/P1nuclease"/>
</dbReference>
<keyword evidence="7" id="KW-0732">Signal</keyword>
<dbReference type="RefSeq" id="WP_184195744.1">
    <property type="nucleotide sequence ID" value="NZ_JACHGW010000002.1"/>
</dbReference>
<sequence>MKLSLSLLCLAALTLPAAAWNKPGHMTTAAVAYHDLKSDTALIGKLVAILREHPDYATQWKPQVDEGAAAGVPEAEVLLMLAARWPDDSDDGHSGQKGEWHYINTPLVFDGSPTKPAKPNNLVTSFAERVQELRTAPESAEGKVQRAIALCWILHQIGDSHQPLHAVSLFSQRFQGNAGDLGGNIFYVRFSEGGATQKLHFIWDEAITTSYNLRQLNNLALTLRADNPRASFSTLREQKPETWIAESATLAKSVVYLNGALQSGPNKNNGIVLPAGYSQERGRVGKQRGTLAGYRMADWLRANVK</sequence>
<dbReference type="GO" id="GO:0003676">
    <property type="term" value="F:nucleic acid binding"/>
    <property type="evidence" value="ECO:0007669"/>
    <property type="project" value="InterPro"/>
</dbReference>
<comment type="caution">
    <text evidence="8">The sequence shown here is derived from an EMBL/GenBank/DDBJ whole genome shotgun (WGS) entry which is preliminary data.</text>
</comment>
<keyword evidence="5" id="KW-1015">Disulfide bond</keyword>
<keyword evidence="4" id="KW-0378">Hydrolase</keyword>
<protein>
    <recommendedName>
        <fullName evidence="10">S1/P1 nuclease</fullName>
    </recommendedName>
</protein>
<dbReference type="CDD" id="cd11010">
    <property type="entry name" value="S1-P1_nuclease"/>
    <property type="match status" value="1"/>
</dbReference>
<evidence type="ECO:0000256" key="4">
    <source>
        <dbReference type="ARBA" id="ARBA00022801"/>
    </source>
</evidence>
<feature type="signal peptide" evidence="7">
    <location>
        <begin position="1"/>
        <end position="19"/>
    </location>
</feature>